<evidence type="ECO:0008006" key="6">
    <source>
        <dbReference type="Google" id="ProtNLM"/>
    </source>
</evidence>
<comment type="caution">
    <text evidence="2">The sequence shown here is derived from an EMBL/GenBank/DDBJ whole genome shotgun (WGS) entry which is preliminary data.</text>
</comment>
<dbReference type="AlphaFoldDB" id="A0A815BSJ2"/>
<dbReference type="EMBL" id="CAJOBA010005145">
    <property type="protein sequence ID" value="CAF3734444.1"/>
    <property type="molecule type" value="Genomic_DNA"/>
</dbReference>
<organism evidence="2 5">
    <name type="scientific">Didymodactylos carnosus</name>
    <dbReference type="NCBI Taxonomy" id="1234261"/>
    <lineage>
        <taxon>Eukaryota</taxon>
        <taxon>Metazoa</taxon>
        <taxon>Spiralia</taxon>
        <taxon>Gnathifera</taxon>
        <taxon>Rotifera</taxon>
        <taxon>Eurotatoria</taxon>
        <taxon>Bdelloidea</taxon>
        <taxon>Philodinida</taxon>
        <taxon>Philodinidae</taxon>
        <taxon>Didymodactylos</taxon>
    </lineage>
</organism>
<reference evidence="2" key="1">
    <citation type="submission" date="2021-02" db="EMBL/GenBank/DDBJ databases">
        <authorList>
            <person name="Nowell W R."/>
        </authorList>
    </citation>
    <scope>NUCLEOTIDE SEQUENCE</scope>
</reference>
<evidence type="ECO:0000313" key="5">
    <source>
        <dbReference type="Proteomes" id="UP000663829"/>
    </source>
</evidence>
<sequence length="104" mass="12178">MLATAGVRNIPPHTRLLADKSFVNGDLLLTPVRRNELRHFPAVYKDIFNYYLLSKRFFVEHLTKEMKIFEAVHGVYRHEKMLWYGVSLCATYLANVRADMFLST</sequence>
<evidence type="ECO:0000313" key="2">
    <source>
        <dbReference type="EMBL" id="CAF1274321.1"/>
    </source>
</evidence>
<dbReference type="EMBL" id="CAJNOQ010011337">
    <property type="protein sequence ID" value="CAF1274321.1"/>
    <property type="molecule type" value="Genomic_DNA"/>
</dbReference>
<proteinExistence type="predicted"/>
<accession>A0A815BSJ2</accession>
<dbReference type="Proteomes" id="UP000681722">
    <property type="component" value="Unassembled WGS sequence"/>
</dbReference>
<dbReference type="Proteomes" id="UP000663829">
    <property type="component" value="Unassembled WGS sequence"/>
</dbReference>
<gene>
    <name evidence="2" type="ORF">GPM918_LOCUS27240</name>
    <name evidence="1" type="ORF">OVA965_LOCUS12667</name>
    <name evidence="4" type="ORF">SRO942_LOCUS27528</name>
    <name evidence="3" type="ORF">TMI583_LOCUS12673</name>
</gene>
<evidence type="ECO:0000313" key="4">
    <source>
        <dbReference type="EMBL" id="CAF4064677.1"/>
    </source>
</evidence>
<dbReference type="Proteomes" id="UP000677228">
    <property type="component" value="Unassembled WGS sequence"/>
</dbReference>
<keyword evidence="5" id="KW-1185">Reference proteome</keyword>
<evidence type="ECO:0000313" key="1">
    <source>
        <dbReference type="EMBL" id="CAF0961623.1"/>
    </source>
</evidence>
<dbReference type="EMBL" id="CAJOBC010024817">
    <property type="protein sequence ID" value="CAF4064677.1"/>
    <property type="molecule type" value="Genomic_DNA"/>
</dbReference>
<dbReference type="Proteomes" id="UP000682733">
    <property type="component" value="Unassembled WGS sequence"/>
</dbReference>
<protein>
    <recommendedName>
        <fullName evidence="6">DDE Tnp4 domain-containing protein</fullName>
    </recommendedName>
</protein>
<name>A0A815BSJ2_9BILA</name>
<dbReference type="EMBL" id="CAJNOK010005139">
    <property type="protein sequence ID" value="CAF0961623.1"/>
    <property type="molecule type" value="Genomic_DNA"/>
</dbReference>
<evidence type="ECO:0000313" key="3">
    <source>
        <dbReference type="EMBL" id="CAF3734444.1"/>
    </source>
</evidence>